<keyword evidence="2" id="KW-1185">Reference proteome</keyword>
<organism evidence="1 2">
    <name type="scientific">Dermatophagoides farinae</name>
    <name type="common">American house dust mite</name>
    <dbReference type="NCBI Taxonomy" id="6954"/>
    <lineage>
        <taxon>Eukaryota</taxon>
        <taxon>Metazoa</taxon>
        <taxon>Ecdysozoa</taxon>
        <taxon>Arthropoda</taxon>
        <taxon>Chelicerata</taxon>
        <taxon>Arachnida</taxon>
        <taxon>Acari</taxon>
        <taxon>Acariformes</taxon>
        <taxon>Sarcoptiformes</taxon>
        <taxon>Astigmata</taxon>
        <taxon>Psoroptidia</taxon>
        <taxon>Analgoidea</taxon>
        <taxon>Pyroglyphidae</taxon>
        <taxon>Dermatophagoidinae</taxon>
        <taxon>Dermatophagoides</taxon>
    </lineage>
</organism>
<dbReference type="AlphaFoldDB" id="A0A922KWS2"/>
<dbReference type="EMBL" id="ASGP02000007">
    <property type="protein sequence ID" value="KAH9497684.1"/>
    <property type="molecule type" value="Genomic_DNA"/>
</dbReference>
<comment type="caution">
    <text evidence="1">The sequence shown here is derived from an EMBL/GenBank/DDBJ whole genome shotgun (WGS) entry which is preliminary data.</text>
</comment>
<sequence length="62" mass="6741">MLIGISIFFGLNRFNNENGQQNNRSINPIVDLKMGSTNCSVDDANADVAGQQQQQHVGHIGN</sequence>
<gene>
    <name evidence="1" type="ORF">DERF_013650</name>
</gene>
<evidence type="ECO:0000313" key="1">
    <source>
        <dbReference type="EMBL" id="KAH9497684.1"/>
    </source>
</evidence>
<name>A0A922KWS2_DERFA</name>
<reference evidence="1" key="1">
    <citation type="submission" date="2013-05" db="EMBL/GenBank/DDBJ databases">
        <authorList>
            <person name="Yim A.K.Y."/>
            <person name="Chan T.F."/>
            <person name="Ji K.M."/>
            <person name="Liu X.Y."/>
            <person name="Zhou J.W."/>
            <person name="Li R.Q."/>
            <person name="Yang K.Y."/>
            <person name="Li J."/>
            <person name="Li M."/>
            <person name="Law P.T.W."/>
            <person name="Wu Y.L."/>
            <person name="Cai Z.L."/>
            <person name="Qin H."/>
            <person name="Bao Y."/>
            <person name="Leung R.K.K."/>
            <person name="Ng P.K.S."/>
            <person name="Zou J."/>
            <person name="Zhong X.J."/>
            <person name="Ran P.X."/>
            <person name="Zhong N.S."/>
            <person name="Liu Z.G."/>
            <person name="Tsui S.K.W."/>
        </authorList>
    </citation>
    <scope>NUCLEOTIDE SEQUENCE</scope>
    <source>
        <strain evidence="1">Derf</strain>
        <tissue evidence="1">Whole organism</tissue>
    </source>
</reference>
<dbReference type="Proteomes" id="UP000790347">
    <property type="component" value="Unassembled WGS sequence"/>
</dbReference>
<protein>
    <submittedName>
        <fullName evidence="1">Uncharacterized protein</fullName>
    </submittedName>
</protein>
<accession>A0A922KWS2</accession>
<reference evidence="1" key="2">
    <citation type="journal article" date="2022" name="Res Sq">
        <title>Comparative Genomics Reveals Insights into the Divergent Evolution of Astigmatic Mites and Household Pest Adaptations.</title>
        <authorList>
            <person name="Xiong Q."/>
            <person name="Wan A.T.-Y."/>
            <person name="Liu X.-Y."/>
            <person name="Fung C.S.-H."/>
            <person name="Xiao X."/>
            <person name="Malainual N."/>
            <person name="Hou J."/>
            <person name="Wang L."/>
            <person name="Wang M."/>
            <person name="Yang K."/>
            <person name="Cui Y."/>
            <person name="Leung E."/>
            <person name="Nong W."/>
            <person name="Shin S.-K."/>
            <person name="Au S."/>
            <person name="Jeong K.Y."/>
            <person name="Chew F.T."/>
            <person name="Hui J."/>
            <person name="Leung T.F."/>
            <person name="Tungtrongchitr A."/>
            <person name="Zhong N."/>
            <person name="Liu Z."/>
            <person name="Tsui S."/>
        </authorList>
    </citation>
    <scope>NUCLEOTIDE SEQUENCE</scope>
    <source>
        <strain evidence="1">Derf</strain>
        <tissue evidence="1">Whole organism</tissue>
    </source>
</reference>
<evidence type="ECO:0000313" key="2">
    <source>
        <dbReference type="Proteomes" id="UP000790347"/>
    </source>
</evidence>
<proteinExistence type="predicted"/>